<organism evidence="1">
    <name type="scientific">uncultured Chloroflexia bacterium</name>
    <dbReference type="NCBI Taxonomy" id="1672391"/>
    <lineage>
        <taxon>Bacteria</taxon>
        <taxon>Bacillati</taxon>
        <taxon>Chloroflexota</taxon>
        <taxon>Chloroflexia</taxon>
        <taxon>environmental samples</taxon>
    </lineage>
</organism>
<reference evidence="1" key="1">
    <citation type="submission" date="2020-02" db="EMBL/GenBank/DDBJ databases">
        <authorList>
            <person name="Meier V. D."/>
        </authorList>
    </citation>
    <scope>NUCLEOTIDE SEQUENCE</scope>
    <source>
        <strain evidence="1">AVDCRST_MAG93</strain>
    </source>
</reference>
<name>A0A6J4IFW6_9CHLR</name>
<dbReference type="AlphaFoldDB" id="A0A6J4IFW6"/>
<dbReference type="EMBL" id="CADCTR010000587">
    <property type="protein sequence ID" value="CAA9250688.1"/>
    <property type="molecule type" value="Genomic_DNA"/>
</dbReference>
<proteinExistence type="predicted"/>
<sequence>MLWSRTYLGQNNQVLPRPSAARQRRSRPPRPITSLVFKAICCRVTYLQQPLQRSPQAGYIIRLCQYGHGWDTCRSSILAISGDHQAGYAKLAQPHYDGQSQAAIEIEIDNRNVRANGFEEAHSLIDTAGYADNGHPKIQKAILRHHGEDRFIFYDQSGASEQNRHGIELQTADAYAII</sequence>
<evidence type="ECO:0000313" key="1">
    <source>
        <dbReference type="EMBL" id="CAA9250688.1"/>
    </source>
</evidence>
<protein>
    <submittedName>
        <fullName evidence="1">Uncharacterized protein</fullName>
    </submittedName>
</protein>
<accession>A0A6J4IFW6</accession>
<gene>
    <name evidence="1" type="ORF">AVDCRST_MAG93-1737</name>
</gene>